<feature type="non-terminal residue" evidence="1">
    <location>
        <position position="1"/>
    </location>
</feature>
<reference evidence="1" key="1">
    <citation type="submission" date="2018-05" db="EMBL/GenBank/DDBJ databases">
        <authorList>
            <person name="Lanie J.A."/>
            <person name="Ng W.-L."/>
            <person name="Kazmierczak K.M."/>
            <person name="Andrzejewski T.M."/>
            <person name="Davidsen T.M."/>
            <person name="Wayne K.J."/>
            <person name="Tettelin H."/>
            <person name="Glass J.I."/>
            <person name="Rusch D."/>
            <person name="Podicherti R."/>
            <person name="Tsui H.-C.T."/>
            <person name="Winkler M.E."/>
        </authorList>
    </citation>
    <scope>NUCLEOTIDE SEQUENCE</scope>
</reference>
<organism evidence="1">
    <name type="scientific">marine metagenome</name>
    <dbReference type="NCBI Taxonomy" id="408172"/>
    <lineage>
        <taxon>unclassified sequences</taxon>
        <taxon>metagenomes</taxon>
        <taxon>ecological metagenomes</taxon>
    </lineage>
</organism>
<dbReference type="AlphaFoldDB" id="A0A383E2L2"/>
<protein>
    <submittedName>
        <fullName evidence="1">Uncharacterized protein</fullName>
    </submittedName>
</protein>
<evidence type="ECO:0000313" key="1">
    <source>
        <dbReference type="EMBL" id="SVE50660.1"/>
    </source>
</evidence>
<dbReference type="EMBL" id="UINC01222054">
    <property type="protein sequence ID" value="SVE50660.1"/>
    <property type="molecule type" value="Genomic_DNA"/>
</dbReference>
<feature type="non-terminal residue" evidence="1">
    <location>
        <position position="29"/>
    </location>
</feature>
<name>A0A383E2L2_9ZZZZ</name>
<proteinExistence type="predicted"/>
<sequence>VIGFAATVVLALVSVSYYVGQAAEREAEA</sequence>
<accession>A0A383E2L2</accession>
<gene>
    <name evidence="1" type="ORF">METZ01_LOCUS503514</name>
</gene>